<dbReference type="Proteomes" id="UP000184394">
    <property type="component" value="Unassembled WGS sequence"/>
</dbReference>
<keyword evidence="1" id="KW-0812">Transmembrane</keyword>
<proteinExistence type="predicted"/>
<name>A0A1M7IXS7_RUMFL</name>
<accession>A0A1M7IXS7</accession>
<dbReference type="EMBL" id="FRCT01000005">
    <property type="protein sequence ID" value="SHM45485.1"/>
    <property type="molecule type" value="Genomic_DNA"/>
</dbReference>
<dbReference type="AlphaFoldDB" id="A0A1M7IXS7"/>
<evidence type="ECO:0000313" key="2">
    <source>
        <dbReference type="EMBL" id="SHM45485.1"/>
    </source>
</evidence>
<keyword evidence="1" id="KW-1133">Transmembrane helix</keyword>
<evidence type="ECO:0000256" key="1">
    <source>
        <dbReference type="SAM" id="Phobius"/>
    </source>
</evidence>
<protein>
    <submittedName>
        <fullName evidence="2">Uncharacterized protein</fullName>
    </submittedName>
</protein>
<feature type="transmembrane region" description="Helical" evidence="1">
    <location>
        <begin position="27"/>
        <end position="49"/>
    </location>
</feature>
<evidence type="ECO:0000313" key="3">
    <source>
        <dbReference type="Proteomes" id="UP000184394"/>
    </source>
</evidence>
<sequence>MKNTCKAEIGFTGILFAPDIREYANNLPLFVALFGILCYNVRVMNIYLIKYAKY</sequence>
<organism evidence="2 3">
    <name type="scientific">Ruminococcus flavefaciens</name>
    <dbReference type="NCBI Taxonomy" id="1265"/>
    <lineage>
        <taxon>Bacteria</taxon>
        <taxon>Bacillati</taxon>
        <taxon>Bacillota</taxon>
        <taxon>Clostridia</taxon>
        <taxon>Eubacteriales</taxon>
        <taxon>Oscillospiraceae</taxon>
        <taxon>Ruminococcus</taxon>
    </lineage>
</organism>
<gene>
    <name evidence="2" type="ORF">SAMN04487860_1059</name>
</gene>
<reference evidence="2 3" key="1">
    <citation type="submission" date="2016-11" db="EMBL/GenBank/DDBJ databases">
        <authorList>
            <person name="Jaros S."/>
            <person name="Januszkiewicz K."/>
            <person name="Wedrychowicz H."/>
        </authorList>
    </citation>
    <scope>NUCLEOTIDE SEQUENCE [LARGE SCALE GENOMIC DNA]</scope>
    <source>
        <strain evidence="2 3">Y1</strain>
    </source>
</reference>
<keyword evidence="1" id="KW-0472">Membrane</keyword>